<dbReference type="SFLD" id="SFLDG00358">
    <property type="entry name" value="Main_(cytGST)"/>
    <property type="match status" value="1"/>
</dbReference>
<dbReference type="RefSeq" id="WP_380795133.1">
    <property type="nucleotide sequence ID" value="NZ_JBHTKR010000011.1"/>
</dbReference>
<dbReference type="SUPFAM" id="SSF47616">
    <property type="entry name" value="GST C-terminal domain-like"/>
    <property type="match status" value="1"/>
</dbReference>
<feature type="domain" description="GST N-terminal" evidence="1">
    <location>
        <begin position="1"/>
        <end position="75"/>
    </location>
</feature>
<dbReference type="CDD" id="cd03046">
    <property type="entry name" value="GST_N_GTT1_like"/>
    <property type="match status" value="1"/>
</dbReference>
<dbReference type="EMBL" id="JBHTKR010000011">
    <property type="protein sequence ID" value="MFD1196685.1"/>
    <property type="molecule type" value="Genomic_DNA"/>
</dbReference>
<proteinExistence type="predicted"/>
<gene>
    <name evidence="3" type="ORF">ACFQ3C_18640</name>
</gene>
<dbReference type="InterPro" id="IPR004045">
    <property type="entry name" value="Glutathione_S-Trfase_N"/>
</dbReference>
<dbReference type="PROSITE" id="PS50404">
    <property type="entry name" value="GST_NTER"/>
    <property type="match status" value="1"/>
</dbReference>
<dbReference type="Proteomes" id="UP001597151">
    <property type="component" value="Unassembled WGS sequence"/>
</dbReference>
<name>A0ABW3TLG6_9RHOB</name>
<organism evidence="3 4">
    <name type="scientific">Seohaeicola saemankumensis</name>
    <dbReference type="NCBI Taxonomy" id="481181"/>
    <lineage>
        <taxon>Bacteria</taxon>
        <taxon>Pseudomonadati</taxon>
        <taxon>Pseudomonadota</taxon>
        <taxon>Alphaproteobacteria</taxon>
        <taxon>Rhodobacterales</taxon>
        <taxon>Roseobacteraceae</taxon>
        <taxon>Seohaeicola</taxon>
    </lineage>
</organism>
<dbReference type="SUPFAM" id="SSF52833">
    <property type="entry name" value="Thioredoxin-like"/>
    <property type="match status" value="1"/>
</dbReference>
<dbReference type="PANTHER" id="PTHR44051">
    <property type="entry name" value="GLUTATHIONE S-TRANSFERASE-RELATED"/>
    <property type="match status" value="1"/>
</dbReference>
<comment type="caution">
    <text evidence="3">The sequence shown here is derived from an EMBL/GenBank/DDBJ whole genome shotgun (WGS) entry which is preliminary data.</text>
</comment>
<sequence length="194" mass="21819">MYEVIGGTQSRAFRVMWMLEELEQPYKHTPAKPHSPEALAANPSGKIPALRDGDACLVDSTAILTYLADKHGKLTYPAGTIARARQDGMTHMVLDELDAVLWTAARHSFILPEEKRVPEVKDSLKWEFARNIDRLADKMEGPFLMGEQMTIADIIAAHCLNWAYSAKFEIDQPKMLAYAKVMRSRDAFKRAAAK</sequence>
<evidence type="ECO:0000313" key="3">
    <source>
        <dbReference type="EMBL" id="MFD1196685.1"/>
    </source>
</evidence>
<dbReference type="PANTHER" id="PTHR44051:SF8">
    <property type="entry name" value="GLUTATHIONE S-TRANSFERASE GSTA"/>
    <property type="match status" value="1"/>
</dbReference>
<dbReference type="Gene3D" id="1.20.1050.10">
    <property type="match status" value="1"/>
</dbReference>
<dbReference type="InterPro" id="IPR010987">
    <property type="entry name" value="Glutathione-S-Trfase_C-like"/>
</dbReference>
<dbReference type="InterPro" id="IPR004046">
    <property type="entry name" value="GST_C"/>
</dbReference>
<evidence type="ECO:0000259" key="1">
    <source>
        <dbReference type="PROSITE" id="PS50404"/>
    </source>
</evidence>
<dbReference type="InterPro" id="IPR040079">
    <property type="entry name" value="Glutathione_S-Trfase"/>
</dbReference>
<reference evidence="4" key="1">
    <citation type="journal article" date="2019" name="Int. J. Syst. Evol. Microbiol.">
        <title>The Global Catalogue of Microorganisms (GCM) 10K type strain sequencing project: providing services to taxonomists for standard genome sequencing and annotation.</title>
        <authorList>
            <consortium name="The Broad Institute Genomics Platform"/>
            <consortium name="The Broad Institute Genome Sequencing Center for Infectious Disease"/>
            <person name="Wu L."/>
            <person name="Ma J."/>
        </authorList>
    </citation>
    <scope>NUCLEOTIDE SEQUENCE [LARGE SCALE GENOMIC DNA]</scope>
    <source>
        <strain evidence="4">CCUG 55328</strain>
    </source>
</reference>
<dbReference type="Pfam" id="PF13417">
    <property type="entry name" value="GST_N_3"/>
    <property type="match status" value="1"/>
</dbReference>
<feature type="domain" description="GST C-terminal" evidence="2">
    <location>
        <begin position="79"/>
        <end position="194"/>
    </location>
</feature>
<evidence type="ECO:0000259" key="2">
    <source>
        <dbReference type="PROSITE" id="PS50405"/>
    </source>
</evidence>
<dbReference type="Gene3D" id="3.40.30.10">
    <property type="entry name" value="Glutaredoxin"/>
    <property type="match status" value="1"/>
</dbReference>
<keyword evidence="4" id="KW-1185">Reference proteome</keyword>
<dbReference type="PROSITE" id="PS50405">
    <property type="entry name" value="GST_CTER"/>
    <property type="match status" value="1"/>
</dbReference>
<accession>A0ABW3TLG6</accession>
<dbReference type="SFLD" id="SFLDS00019">
    <property type="entry name" value="Glutathione_Transferase_(cytos"/>
    <property type="match status" value="1"/>
</dbReference>
<dbReference type="InterPro" id="IPR036282">
    <property type="entry name" value="Glutathione-S-Trfase_C_sf"/>
</dbReference>
<protein>
    <submittedName>
        <fullName evidence="3">Glutathione S-transferase family protein</fullName>
    </submittedName>
</protein>
<evidence type="ECO:0000313" key="4">
    <source>
        <dbReference type="Proteomes" id="UP001597151"/>
    </source>
</evidence>
<dbReference type="Pfam" id="PF00043">
    <property type="entry name" value="GST_C"/>
    <property type="match status" value="1"/>
</dbReference>
<dbReference type="InterPro" id="IPR036249">
    <property type="entry name" value="Thioredoxin-like_sf"/>
</dbReference>